<proteinExistence type="predicted"/>
<dbReference type="EMBL" id="LBMM01003063">
    <property type="protein sequence ID" value="KMQ94005.1"/>
    <property type="molecule type" value="Genomic_DNA"/>
</dbReference>
<comment type="caution">
    <text evidence="1">The sequence shown here is derived from an EMBL/GenBank/DDBJ whole genome shotgun (WGS) entry which is preliminary data.</text>
</comment>
<dbReference type="AlphaFoldDB" id="A0A0J7NNC2"/>
<sequence length="72" mass="8712">MRLIKNPEFHKRSKHIDVRYHFIREMHASKEFVLEYVPTSEQQADVFTKPLTEDTVQHQRDMLRVLDKSNTD</sequence>
<evidence type="ECO:0000313" key="2">
    <source>
        <dbReference type="Proteomes" id="UP000036403"/>
    </source>
</evidence>
<reference evidence="1 2" key="1">
    <citation type="submission" date="2015-04" db="EMBL/GenBank/DDBJ databases">
        <title>Lasius niger genome sequencing.</title>
        <authorList>
            <person name="Konorov E.A."/>
            <person name="Nikitin M.A."/>
            <person name="Kirill M.V."/>
            <person name="Chang P."/>
        </authorList>
    </citation>
    <scope>NUCLEOTIDE SEQUENCE [LARGE SCALE GENOMIC DNA]</scope>
    <source>
        <tissue evidence="1">Whole</tissue>
    </source>
</reference>
<dbReference type="OrthoDB" id="7758228at2759"/>
<dbReference type="Proteomes" id="UP000036403">
    <property type="component" value="Unassembled WGS sequence"/>
</dbReference>
<dbReference type="STRING" id="67767.A0A0J7NNC2"/>
<accession>A0A0J7NNC2</accession>
<keyword evidence="2" id="KW-1185">Reference proteome</keyword>
<evidence type="ECO:0000313" key="1">
    <source>
        <dbReference type="EMBL" id="KMQ94005.1"/>
    </source>
</evidence>
<organism evidence="1 2">
    <name type="scientific">Lasius niger</name>
    <name type="common">Black garden ant</name>
    <dbReference type="NCBI Taxonomy" id="67767"/>
    <lineage>
        <taxon>Eukaryota</taxon>
        <taxon>Metazoa</taxon>
        <taxon>Ecdysozoa</taxon>
        <taxon>Arthropoda</taxon>
        <taxon>Hexapoda</taxon>
        <taxon>Insecta</taxon>
        <taxon>Pterygota</taxon>
        <taxon>Neoptera</taxon>
        <taxon>Endopterygota</taxon>
        <taxon>Hymenoptera</taxon>
        <taxon>Apocrita</taxon>
        <taxon>Aculeata</taxon>
        <taxon>Formicoidea</taxon>
        <taxon>Formicidae</taxon>
        <taxon>Formicinae</taxon>
        <taxon>Lasius</taxon>
        <taxon>Lasius</taxon>
    </lineage>
</organism>
<protein>
    <submittedName>
        <fullName evidence="1">Glucan endo--beta-acidic isoform gi9-like protein</fullName>
    </submittedName>
</protein>
<name>A0A0J7NNC2_LASNI</name>
<dbReference type="CDD" id="cd09272">
    <property type="entry name" value="RNase_HI_RT_Ty1"/>
    <property type="match status" value="1"/>
</dbReference>
<gene>
    <name evidence="1" type="ORF">RF55_5859</name>
</gene>
<dbReference type="PaxDb" id="67767-A0A0J7NNC2"/>